<feature type="signal peptide" evidence="1">
    <location>
        <begin position="1"/>
        <end position="25"/>
    </location>
</feature>
<evidence type="ECO:0000313" key="3">
    <source>
        <dbReference type="Proteomes" id="UP000624279"/>
    </source>
</evidence>
<keyword evidence="3" id="KW-1185">Reference proteome</keyword>
<evidence type="ECO:0000256" key="1">
    <source>
        <dbReference type="SAM" id="SignalP"/>
    </source>
</evidence>
<organism evidence="2 3">
    <name type="scientific">Undibacterium flavidum</name>
    <dbReference type="NCBI Taxonomy" id="2762297"/>
    <lineage>
        <taxon>Bacteria</taxon>
        <taxon>Pseudomonadati</taxon>
        <taxon>Pseudomonadota</taxon>
        <taxon>Betaproteobacteria</taxon>
        <taxon>Burkholderiales</taxon>
        <taxon>Oxalobacteraceae</taxon>
        <taxon>Undibacterium</taxon>
    </lineage>
</organism>
<feature type="chain" id="PRO_5045872543" evidence="1">
    <location>
        <begin position="26"/>
        <end position="219"/>
    </location>
</feature>
<dbReference type="Proteomes" id="UP000624279">
    <property type="component" value="Unassembled WGS sequence"/>
</dbReference>
<dbReference type="RefSeq" id="WP_186941500.1">
    <property type="nucleotide sequence ID" value="NZ_JACOGA010000006.1"/>
</dbReference>
<comment type="caution">
    <text evidence="2">The sequence shown here is derived from an EMBL/GenBank/DDBJ whole genome shotgun (WGS) entry which is preliminary data.</text>
</comment>
<keyword evidence="1" id="KW-0732">Signal</keyword>
<gene>
    <name evidence="2" type="ORF">H8K55_07675</name>
</gene>
<evidence type="ECO:0000313" key="2">
    <source>
        <dbReference type="EMBL" id="MBC3873460.1"/>
    </source>
</evidence>
<name>A0ABR6YA05_9BURK</name>
<proteinExistence type="predicted"/>
<protein>
    <submittedName>
        <fullName evidence="2">Uncharacterized protein</fullName>
    </submittedName>
</protein>
<dbReference type="EMBL" id="JACOGA010000006">
    <property type="protein sequence ID" value="MBC3873460.1"/>
    <property type="molecule type" value="Genomic_DNA"/>
</dbReference>
<reference evidence="2 3" key="1">
    <citation type="submission" date="2020-08" db="EMBL/GenBank/DDBJ databases">
        <title>Novel species isolated from subtropical streams in China.</title>
        <authorList>
            <person name="Lu H."/>
        </authorList>
    </citation>
    <scope>NUCLEOTIDE SEQUENCE [LARGE SCALE GENOMIC DNA]</scope>
    <source>
        <strain evidence="2 3">LX15W</strain>
    </source>
</reference>
<sequence length="219" mass="23985">MKLTRLITTLLFTATAFLGANIANAADVDPLWSKVIAQNNAIKKWAAKDIEQIVVATKDGDPSKTINIKKQLSGWEKNKANYTVLSITPPPSNPAKTSKPFDLAELFAPIEAEIFSSKATVKRSDGQTLNGKAVVLFEVTNSEAQVKIWVDGNSGALQKRVVEMSVPLTMEGNLTTNYVTDASGQSLPKDAETKLNIKIPFKKVKYEIKDTYTNWTAQP</sequence>
<accession>A0ABR6YA05</accession>